<reference evidence="1" key="2">
    <citation type="submission" date="2020-11" db="EMBL/GenBank/DDBJ databases">
        <authorList>
            <person name="McCartney M.A."/>
            <person name="Auch B."/>
            <person name="Kono T."/>
            <person name="Mallez S."/>
            <person name="Becker A."/>
            <person name="Gohl D.M."/>
            <person name="Silverstein K.A.T."/>
            <person name="Koren S."/>
            <person name="Bechman K.B."/>
            <person name="Herman A."/>
            <person name="Abrahante J.E."/>
            <person name="Garbe J."/>
        </authorList>
    </citation>
    <scope>NUCLEOTIDE SEQUENCE</scope>
    <source>
        <strain evidence="1">Duluth1</strain>
        <tissue evidence="1">Whole animal</tissue>
    </source>
</reference>
<evidence type="ECO:0000313" key="2">
    <source>
        <dbReference type="Proteomes" id="UP000828390"/>
    </source>
</evidence>
<dbReference type="EMBL" id="JAIWYP010000013">
    <property type="protein sequence ID" value="KAH3718382.1"/>
    <property type="molecule type" value="Genomic_DNA"/>
</dbReference>
<protein>
    <submittedName>
        <fullName evidence="1">Uncharacterized protein</fullName>
    </submittedName>
</protein>
<evidence type="ECO:0000313" key="1">
    <source>
        <dbReference type="EMBL" id="KAH3718382.1"/>
    </source>
</evidence>
<dbReference type="Proteomes" id="UP000828390">
    <property type="component" value="Unassembled WGS sequence"/>
</dbReference>
<keyword evidence="2" id="KW-1185">Reference proteome</keyword>
<dbReference type="AlphaFoldDB" id="A0A9D4HGW6"/>
<accession>A0A9D4HGW6</accession>
<name>A0A9D4HGW6_DREPO</name>
<gene>
    <name evidence="1" type="ORF">DPMN_061185</name>
</gene>
<sequence length="423" mass="48635">MASLADVFNDQERTNWLKAWFIIDIAKSGLDNLADNEAQNFHKHIYSQCYFPPDGYAATRSMQDTDFNGVVSFMLNCTRFDSKFSFPITTGKPTHNAACLLYKAREIVKAVRHSSIMKVTDVDLQNYFTTFTSLLSDSQYLSQDSDAQNAVKKLAQLEKDTLLLTTTEMMCSLAAVSTFLKQQLRDVAKDVVDASVNDLRVNTGLCIGSIKAYLVKCKKDFNENADKLTQAFDENADKHMQAFYENADKHMQSFDENADKHTQSFDENADKRTQALDENAEKHTQDYNELTAIRTRKFDEHADKRTQEYDELTDIRKKDFDENADKRLRDINELLGNTIFTETSYKQSCEVLKGILKVFTNSLDPDETPQNVASHLDPNYLLQYWKGKVRQLPIVYFHFHNNPTVLIDVDYMYLRILLGFNGF</sequence>
<dbReference type="Gene3D" id="1.20.120.20">
    <property type="entry name" value="Apolipoprotein"/>
    <property type="match status" value="1"/>
</dbReference>
<proteinExistence type="predicted"/>
<reference evidence="1" key="1">
    <citation type="journal article" date="2019" name="bioRxiv">
        <title>The Genome of the Zebra Mussel, Dreissena polymorpha: A Resource for Invasive Species Research.</title>
        <authorList>
            <person name="McCartney M.A."/>
            <person name="Auch B."/>
            <person name="Kono T."/>
            <person name="Mallez S."/>
            <person name="Zhang Y."/>
            <person name="Obille A."/>
            <person name="Becker A."/>
            <person name="Abrahante J.E."/>
            <person name="Garbe J."/>
            <person name="Badalamenti J.P."/>
            <person name="Herman A."/>
            <person name="Mangelson H."/>
            <person name="Liachko I."/>
            <person name="Sullivan S."/>
            <person name="Sone E.D."/>
            <person name="Koren S."/>
            <person name="Silverstein K.A.T."/>
            <person name="Beckman K.B."/>
            <person name="Gohl D.M."/>
        </authorList>
    </citation>
    <scope>NUCLEOTIDE SEQUENCE</scope>
    <source>
        <strain evidence="1">Duluth1</strain>
        <tissue evidence="1">Whole animal</tissue>
    </source>
</reference>
<organism evidence="1 2">
    <name type="scientific">Dreissena polymorpha</name>
    <name type="common">Zebra mussel</name>
    <name type="synonym">Mytilus polymorpha</name>
    <dbReference type="NCBI Taxonomy" id="45954"/>
    <lineage>
        <taxon>Eukaryota</taxon>
        <taxon>Metazoa</taxon>
        <taxon>Spiralia</taxon>
        <taxon>Lophotrochozoa</taxon>
        <taxon>Mollusca</taxon>
        <taxon>Bivalvia</taxon>
        <taxon>Autobranchia</taxon>
        <taxon>Heteroconchia</taxon>
        <taxon>Euheterodonta</taxon>
        <taxon>Imparidentia</taxon>
        <taxon>Neoheterodontei</taxon>
        <taxon>Myida</taxon>
        <taxon>Dreissenoidea</taxon>
        <taxon>Dreissenidae</taxon>
        <taxon>Dreissena</taxon>
    </lineage>
</organism>
<comment type="caution">
    <text evidence="1">The sequence shown here is derived from an EMBL/GenBank/DDBJ whole genome shotgun (WGS) entry which is preliminary data.</text>
</comment>